<comment type="subcellular location">
    <subcellularLocation>
        <location evidence="1">Cytoplasm</location>
    </subcellularLocation>
</comment>
<evidence type="ECO:0000256" key="5">
    <source>
        <dbReference type="ARBA" id="ARBA00037345"/>
    </source>
</evidence>
<dbReference type="EMBL" id="FZPC01000011">
    <property type="protein sequence ID" value="SNS97789.1"/>
    <property type="molecule type" value="Genomic_DNA"/>
</dbReference>
<keyword evidence="9" id="KW-1185">Reference proteome</keyword>
<dbReference type="InterPro" id="IPR018062">
    <property type="entry name" value="HTH_AraC-typ_CS"/>
</dbReference>
<name>A0A239IW51_9PSED</name>
<dbReference type="GO" id="GO:0043565">
    <property type="term" value="F:sequence-specific DNA binding"/>
    <property type="evidence" value="ECO:0007669"/>
    <property type="project" value="InterPro"/>
</dbReference>
<reference evidence="8 9" key="2">
    <citation type="submission" date="2017-06" db="EMBL/GenBank/DDBJ databases">
        <authorList>
            <person name="Varghese N."/>
            <person name="Submissions S."/>
        </authorList>
    </citation>
    <scope>NUCLEOTIDE SEQUENCE [LARGE SCALE GENOMIC DNA]</scope>
    <source>
        <strain evidence="8 9">RLD-1</strain>
    </source>
</reference>
<organism evidence="7 10">
    <name type="scientific">Pseudomonas delhiensis</name>
    <dbReference type="NCBI Taxonomy" id="366289"/>
    <lineage>
        <taxon>Bacteria</taxon>
        <taxon>Pseudomonadati</taxon>
        <taxon>Pseudomonadota</taxon>
        <taxon>Gammaproteobacteria</taxon>
        <taxon>Pseudomonadales</taxon>
        <taxon>Pseudomonadaceae</taxon>
        <taxon>Pseudomonas</taxon>
    </lineage>
</organism>
<evidence type="ECO:0000256" key="2">
    <source>
        <dbReference type="ARBA" id="ARBA00023015"/>
    </source>
</evidence>
<dbReference type="Gene3D" id="1.10.10.60">
    <property type="entry name" value="Homeodomain-like"/>
    <property type="match status" value="1"/>
</dbReference>
<dbReference type="InterPro" id="IPR009057">
    <property type="entry name" value="Homeodomain-like_sf"/>
</dbReference>
<feature type="domain" description="HTH araC/xylS-type" evidence="6">
    <location>
        <begin position="210"/>
        <end position="311"/>
    </location>
</feature>
<dbReference type="SMART" id="SM00342">
    <property type="entry name" value="HTH_ARAC"/>
    <property type="match status" value="1"/>
</dbReference>
<accession>A0A239IW51</accession>
<dbReference type="GO" id="GO:0009893">
    <property type="term" value="P:positive regulation of metabolic process"/>
    <property type="evidence" value="ECO:0007669"/>
    <property type="project" value="UniProtKB-ARBA"/>
</dbReference>
<evidence type="ECO:0000256" key="3">
    <source>
        <dbReference type="ARBA" id="ARBA00023125"/>
    </source>
</evidence>
<evidence type="ECO:0000256" key="4">
    <source>
        <dbReference type="ARBA" id="ARBA00023163"/>
    </source>
</evidence>
<reference evidence="7 10" key="1">
    <citation type="submission" date="2016-10" db="EMBL/GenBank/DDBJ databases">
        <authorList>
            <person name="de Groot N.N."/>
        </authorList>
    </citation>
    <scope>NUCLEOTIDE SEQUENCE [LARGE SCALE GENOMIC DNA]</scope>
    <source>
        <strain evidence="7 10">CCM 7361</strain>
    </source>
</reference>
<dbReference type="EMBL" id="FNEC01000029">
    <property type="protein sequence ID" value="SDK11767.1"/>
    <property type="molecule type" value="Genomic_DNA"/>
</dbReference>
<keyword evidence="3" id="KW-0238">DNA-binding</keyword>
<keyword evidence="2" id="KW-0805">Transcription regulation</keyword>
<dbReference type="PROSITE" id="PS00041">
    <property type="entry name" value="HTH_ARAC_FAMILY_1"/>
    <property type="match status" value="1"/>
</dbReference>
<keyword evidence="4" id="KW-0804">Transcription</keyword>
<sequence length="314" mass="35176">MQSHSTTDIDDHACSISGWDQVYDQLSPGHYSGSITECWIDDVQVIRERANQCVHQMGHAWRGARTFIIPMAQQGASRFGSQVTEASVPATLGPGQELDFRTPPTLDVMSIALSAESVSQLSISTEGFDLETMLRGSLCLHGDNAGLEELRTLLDSVFHVLQDTPELLAYAAVRKGLRHTLLTSFFSLFSNVDSSSEKNRRTLLHKRVVDKSREYVLENTDRPVTIAELCGIVGVSRRSLQMCFQEITGTNPVQYLRAIRLNQVRRELRQNEGAKVKVQDVACNWGFWHLSSFTADYKRMFGELPSQTLHRTAS</sequence>
<evidence type="ECO:0000313" key="8">
    <source>
        <dbReference type="EMBL" id="SNS97789.1"/>
    </source>
</evidence>
<dbReference type="GO" id="GO:0005737">
    <property type="term" value="C:cytoplasm"/>
    <property type="evidence" value="ECO:0007669"/>
    <property type="project" value="UniProtKB-SubCell"/>
</dbReference>
<evidence type="ECO:0000256" key="1">
    <source>
        <dbReference type="ARBA" id="ARBA00004496"/>
    </source>
</evidence>
<dbReference type="InterPro" id="IPR050204">
    <property type="entry name" value="AraC_XylS_family_regulators"/>
</dbReference>
<gene>
    <name evidence="7" type="ORF">SAMN05216189_102925</name>
    <name evidence="8" type="ORF">SAMN06295949_11126</name>
</gene>
<dbReference type="GO" id="GO:0003700">
    <property type="term" value="F:DNA-binding transcription factor activity"/>
    <property type="evidence" value="ECO:0007669"/>
    <property type="project" value="InterPro"/>
</dbReference>
<dbReference type="AlphaFoldDB" id="A0A239IW51"/>
<dbReference type="PANTHER" id="PTHR46796">
    <property type="entry name" value="HTH-TYPE TRANSCRIPTIONAL ACTIVATOR RHAS-RELATED"/>
    <property type="match status" value="1"/>
</dbReference>
<comment type="function">
    <text evidence="5">Regulatory protein of the TOL plasmid xyl operons. XylS activates the xylXYZLTEGFJQKIH operon required for the degradation of toluene, m-xylene and p-xylene.</text>
</comment>
<evidence type="ECO:0000313" key="10">
    <source>
        <dbReference type="Proteomes" id="UP000199693"/>
    </source>
</evidence>
<evidence type="ECO:0000313" key="7">
    <source>
        <dbReference type="EMBL" id="SDK11767.1"/>
    </source>
</evidence>
<dbReference type="Proteomes" id="UP000199693">
    <property type="component" value="Unassembled WGS sequence"/>
</dbReference>
<dbReference type="InterPro" id="IPR018060">
    <property type="entry name" value="HTH_AraC"/>
</dbReference>
<dbReference type="Pfam" id="PF12833">
    <property type="entry name" value="HTH_18"/>
    <property type="match status" value="1"/>
</dbReference>
<dbReference type="PROSITE" id="PS01124">
    <property type="entry name" value="HTH_ARAC_FAMILY_2"/>
    <property type="match status" value="1"/>
</dbReference>
<dbReference type="PANTHER" id="PTHR46796:SF12">
    <property type="entry name" value="HTH-TYPE DNA-BINDING TRANSCRIPTIONAL ACTIVATOR EUTR"/>
    <property type="match status" value="1"/>
</dbReference>
<dbReference type="Proteomes" id="UP000198309">
    <property type="component" value="Unassembled WGS sequence"/>
</dbReference>
<evidence type="ECO:0000259" key="6">
    <source>
        <dbReference type="PROSITE" id="PS01124"/>
    </source>
</evidence>
<evidence type="ECO:0000313" key="9">
    <source>
        <dbReference type="Proteomes" id="UP000198309"/>
    </source>
</evidence>
<protein>
    <submittedName>
        <fullName evidence="7">Transcriptional regulator, AraC family</fullName>
    </submittedName>
</protein>
<dbReference type="SUPFAM" id="SSF46689">
    <property type="entry name" value="Homeodomain-like"/>
    <property type="match status" value="2"/>
</dbReference>
<proteinExistence type="predicted"/>